<evidence type="ECO:0000313" key="10">
    <source>
        <dbReference type="EMBL" id="MCR1899726.1"/>
    </source>
</evidence>
<evidence type="ECO:0000256" key="7">
    <source>
        <dbReference type="ARBA" id="ARBA00023136"/>
    </source>
</evidence>
<feature type="transmembrane region" description="Helical" evidence="9">
    <location>
        <begin position="87"/>
        <end position="107"/>
    </location>
</feature>
<evidence type="ECO:0000256" key="5">
    <source>
        <dbReference type="ARBA" id="ARBA00022692"/>
    </source>
</evidence>
<reference evidence="10" key="1">
    <citation type="submission" date="2022-07" db="EMBL/GenBank/DDBJ databases">
        <title>Enhanced cultured diversity of the mouse gut microbiota enables custom-made synthetic communities.</title>
        <authorList>
            <person name="Afrizal A."/>
        </authorList>
    </citation>
    <scope>NUCLEOTIDE SEQUENCE</scope>
    <source>
        <strain evidence="10">DSM 28593</strain>
    </source>
</reference>
<feature type="transmembrane region" description="Helical" evidence="9">
    <location>
        <begin position="252"/>
        <end position="274"/>
    </location>
</feature>
<evidence type="ECO:0000256" key="2">
    <source>
        <dbReference type="ARBA" id="ARBA00005697"/>
    </source>
</evidence>
<keyword evidence="5 8" id="KW-0812">Transmembrane</keyword>
<name>A0AAE3HGH1_9FIRM</name>
<keyword evidence="11" id="KW-1185">Reference proteome</keyword>
<comment type="subcellular location">
    <subcellularLocation>
        <location evidence="1 8">Cell membrane</location>
        <topology evidence="1 8">Multi-pass membrane protein</topology>
    </subcellularLocation>
</comment>
<feature type="transmembrane region" description="Helical" evidence="9">
    <location>
        <begin position="328"/>
        <end position="350"/>
    </location>
</feature>
<dbReference type="InterPro" id="IPR026033">
    <property type="entry name" value="Azg-like_bact_archaea"/>
</dbReference>
<dbReference type="PIRSF" id="PIRSF005353">
    <property type="entry name" value="PbuG"/>
    <property type="match status" value="1"/>
</dbReference>
<dbReference type="InterPro" id="IPR006043">
    <property type="entry name" value="NCS2"/>
</dbReference>
<organism evidence="10 11">
    <name type="scientific">Irregularibacter muris</name>
    <dbReference type="NCBI Taxonomy" id="1796619"/>
    <lineage>
        <taxon>Bacteria</taxon>
        <taxon>Bacillati</taxon>
        <taxon>Bacillota</taxon>
        <taxon>Clostridia</taxon>
        <taxon>Eubacteriales</taxon>
        <taxon>Eubacteriaceae</taxon>
        <taxon>Irregularibacter</taxon>
    </lineage>
</organism>
<evidence type="ECO:0000256" key="3">
    <source>
        <dbReference type="ARBA" id="ARBA00022448"/>
    </source>
</evidence>
<keyword evidence="7 8" id="KW-0472">Membrane</keyword>
<comment type="similarity">
    <text evidence="2 8">Belongs to the nucleobase:cation symporter-2 (NCS2) (TC 2.A.40) family. Azg-like subfamily.</text>
</comment>
<feature type="transmembrane region" description="Helical" evidence="9">
    <location>
        <begin position="61"/>
        <end position="80"/>
    </location>
</feature>
<protein>
    <submittedName>
        <fullName evidence="10">NCS2 family permease</fullName>
    </submittedName>
</protein>
<evidence type="ECO:0000256" key="1">
    <source>
        <dbReference type="ARBA" id="ARBA00004651"/>
    </source>
</evidence>
<dbReference type="AlphaFoldDB" id="A0AAE3HGH1"/>
<accession>A0AAE3HGH1</accession>
<keyword evidence="6 8" id="KW-1133">Transmembrane helix</keyword>
<feature type="transmembrane region" description="Helical" evidence="9">
    <location>
        <begin position="294"/>
        <end position="316"/>
    </location>
</feature>
<dbReference type="RefSeq" id="WP_257532368.1">
    <property type="nucleotide sequence ID" value="NZ_JANKAS010000012.1"/>
</dbReference>
<evidence type="ECO:0000256" key="6">
    <source>
        <dbReference type="ARBA" id="ARBA00022989"/>
    </source>
</evidence>
<comment type="caution">
    <text evidence="10">The sequence shown here is derived from an EMBL/GenBank/DDBJ whole genome shotgun (WGS) entry which is preliminary data.</text>
</comment>
<feature type="transmembrane region" description="Helical" evidence="9">
    <location>
        <begin position="205"/>
        <end position="224"/>
    </location>
</feature>
<sequence length="441" mass="46483">MQGVLEKSSRGSLLEKVFQLSKHNTNVRTEMTAGVTTFMTMGYVLIVQSNMMADAGMDSGAVTTVTALLAGVFTLIMGLYANLPFALAPAMGSNAFFAYTLVAGGMVTWQEGLGMVFVSGIIFLGLTLLGLREMIVKFIPKNVKIAIGSAVGFYITMLGFKSAQFMSITEGSLSIGNFANPTTQLGLIGLALTVILMANKVKGGLLIAMIGTTLIGIPMGITTLPKTLVSLPPSIAPIAFKLNILSVLKLSFIPLIFTFFVGDFFSTLGTVLGVSAKAGLLDEKGDLPGIEKPFLVDAIATVVGALLGSTVVTTFIESAAGVEEGGRTGLTSVSTALCFLLTLFITPLVIMIPSVATAPALIIIGLMMLSGMKDLDYEDFTNSFPAFVTIIVTAYTESIANGISAGIISFAFTKIVAGRWKELHWGILLLCIPLVIYFITL</sequence>
<feature type="transmembrane region" description="Helical" evidence="9">
    <location>
        <begin position="113"/>
        <end position="131"/>
    </location>
</feature>
<evidence type="ECO:0000256" key="9">
    <source>
        <dbReference type="SAM" id="Phobius"/>
    </source>
</evidence>
<dbReference type="Proteomes" id="UP001205748">
    <property type="component" value="Unassembled WGS sequence"/>
</dbReference>
<dbReference type="PANTHER" id="PTHR43337">
    <property type="entry name" value="XANTHINE/URACIL PERMEASE C887.17-RELATED"/>
    <property type="match status" value="1"/>
</dbReference>
<feature type="transmembrane region" description="Helical" evidence="9">
    <location>
        <begin position="31"/>
        <end position="49"/>
    </location>
</feature>
<dbReference type="InterPro" id="IPR045018">
    <property type="entry name" value="Azg-like"/>
</dbReference>
<dbReference type="EMBL" id="JANKAS010000012">
    <property type="protein sequence ID" value="MCR1899726.1"/>
    <property type="molecule type" value="Genomic_DNA"/>
</dbReference>
<keyword evidence="3 8" id="KW-0813">Transport</keyword>
<gene>
    <name evidence="10" type="ORF">NSA47_12135</name>
</gene>
<evidence type="ECO:0000256" key="8">
    <source>
        <dbReference type="PIRNR" id="PIRNR005353"/>
    </source>
</evidence>
<feature type="transmembrane region" description="Helical" evidence="9">
    <location>
        <begin position="423"/>
        <end position="440"/>
    </location>
</feature>
<feature type="transmembrane region" description="Helical" evidence="9">
    <location>
        <begin position="143"/>
        <end position="166"/>
    </location>
</feature>
<dbReference type="Pfam" id="PF00860">
    <property type="entry name" value="Xan_ur_permease"/>
    <property type="match status" value="1"/>
</dbReference>
<proteinExistence type="inferred from homology"/>
<dbReference type="GO" id="GO:0005345">
    <property type="term" value="F:purine nucleobase transmembrane transporter activity"/>
    <property type="evidence" value="ECO:0007669"/>
    <property type="project" value="TreeGrafter"/>
</dbReference>
<keyword evidence="4 8" id="KW-1003">Cell membrane</keyword>
<evidence type="ECO:0000313" key="11">
    <source>
        <dbReference type="Proteomes" id="UP001205748"/>
    </source>
</evidence>
<dbReference type="PANTHER" id="PTHR43337:SF1">
    <property type="entry name" value="XANTHINE_URACIL PERMEASE C887.17-RELATED"/>
    <property type="match status" value="1"/>
</dbReference>
<evidence type="ECO:0000256" key="4">
    <source>
        <dbReference type="ARBA" id="ARBA00022475"/>
    </source>
</evidence>
<feature type="transmembrane region" description="Helical" evidence="9">
    <location>
        <begin position="384"/>
        <end position="411"/>
    </location>
</feature>
<feature type="transmembrane region" description="Helical" evidence="9">
    <location>
        <begin position="178"/>
        <end position="198"/>
    </location>
</feature>
<dbReference type="GO" id="GO:0005886">
    <property type="term" value="C:plasma membrane"/>
    <property type="evidence" value="ECO:0007669"/>
    <property type="project" value="UniProtKB-SubCell"/>
</dbReference>